<dbReference type="AlphaFoldDB" id="A0A7S3J9K4"/>
<name>A0A7S3J9K4_9SPIT</name>
<reference evidence="1" key="1">
    <citation type="submission" date="2021-01" db="EMBL/GenBank/DDBJ databases">
        <authorList>
            <person name="Corre E."/>
            <person name="Pelletier E."/>
            <person name="Niang G."/>
            <person name="Scheremetjew M."/>
            <person name="Finn R."/>
            <person name="Kale V."/>
            <person name="Holt S."/>
            <person name="Cochrane G."/>
            <person name="Meng A."/>
            <person name="Brown T."/>
            <person name="Cohen L."/>
        </authorList>
    </citation>
    <scope>NUCLEOTIDE SEQUENCE</scope>
    <source>
        <strain evidence="1">FSP1.4</strain>
    </source>
</reference>
<sequence>MLCMTWLTTDWPTSLMVFSYAFTLRLRALVASIELLVLSSQHLTSISTRCFISSSCKSSLFTLASRFSNATLEAFVQSTSSNLASACVCSERTVSKELTLPTHISTLGLRSVCKSYMCWYEQ</sequence>
<proteinExistence type="predicted"/>
<evidence type="ECO:0000313" key="1">
    <source>
        <dbReference type="EMBL" id="CAE0349211.1"/>
    </source>
</evidence>
<protein>
    <submittedName>
        <fullName evidence="1">Uncharacterized protein</fullName>
    </submittedName>
</protein>
<accession>A0A7S3J9K4</accession>
<dbReference type="EMBL" id="HBII01019324">
    <property type="protein sequence ID" value="CAE0349211.1"/>
    <property type="molecule type" value="Transcribed_RNA"/>
</dbReference>
<organism evidence="1">
    <name type="scientific">Euplotes harpa</name>
    <dbReference type="NCBI Taxonomy" id="151035"/>
    <lineage>
        <taxon>Eukaryota</taxon>
        <taxon>Sar</taxon>
        <taxon>Alveolata</taxon>
        <taxon>Ciliophora</taxon>
        <taxon>Intramacronucleata</taxon>
        <taxon>Spirotrichea</taxon>
        <taxon>Hypotrichia</taxon>
        <taxon>Euplotida</taxon>
        <taxon>Euplotidae</taxon>
        <taxon>Euplotes</taxon>
    </lineage>
</organism>
<gene>
    <name evidence="1" type="ORF">EHAR0213_LOCUS8123</name>
</gene>